<accession>A0A1M5K2Y3</accession>
<dbReference type="PANTHER" id="PTHR43003">
    <property type="entry name" value="DNA-3-METHYLADENINE GLYCOSYLASE"/>
    <property type="match status" value="1"/>
</dbReference>
<dbReference type="EMBL" id="FQVN01000009">
    <property type="protein sequence ID" value="SHG47172.1"/>
    <property type="molecule type" value="Genomic_DNA"/>
</dbReference>
<organism evidence="3 4">
    <name type="scientific">Streptoalloteichus hindustanus</name>
    <dbReference type="NCBI Taxonomy" id="2017"/>
    <lineage>
        <taxon>Bacteria</taxon>
        <taxon>Bacillati</taxon>
        <taxon>Actinomycetota</taxon>
        <taxon>Actinomycetes</taxon>
        <taxon>Pseudonocardiales</taxon>
        <taxon>Pseudonocardiaceae</taxon>
        <taxon>Streptoalloteichus</taxon>
    </lineage>
</organism>
<dbReference type="STRING" id="2017.SAMN05444320_109126"/>
<name>A0A1M5K2Y3_STRHI</name>
<dbReference type="Proteomes" id="UP000184501">
    <property type="component" value="Unassembled WGS sequence"/>
</dbReference>
<protein>
    <submittedName>
        <fullName evidence="3">3-methyladenine DNA glycosylase/8-oxoguanine DNA glycosylase</fullName>
    </submittedName>
</protein>
<keyword evidence="2" id="KW-0234">DNA repair</keyword>
<dbReference type="InterPro" id="IPR051912">
    <property type="entry name" value="Alkylbase_DNA_Glycosylase/TA"/>
</dbReference>
<sequence length="311" mass="33573">MVSVVGVVGERPASRLWRPEFPLDLMAVLGPLRKGSGDPAFRVDGGGGVWRAMTTPAGPATLLVRRAADAVDATAWGPGAAWALDGVPALLGAHDDDSGFEAHHPLVAETRRRNPGLRLGATGRVWDVLVAAVLEQKVTLREAWRSWRELCRWFGTPAPGPAPEGTRVPPTAQALRAVTDWEWHRAGVDGARRRTLIAVAGVANRLERAVLLRGEEGRRLLRLVPGVGVWTAAEVAQRAWGDADAVSVGDYHVPSVVGHALLGRPLDDDGMLAVLAPYAPQRQRAVRYVEASGVRRERRGPRFGARDYRAI</sequence>
<evidence type="ECO:0000256" key="2">
    <source>
        <dbReference type="ARBA" id="ARBA00023204"/>
    </source>
</evidence>
<evidence type="ECO:0000313" key="3">
    <source>
        <dbReference type="EMBL" id="SHG47172.1"/>
    </source>
</evidence>
<dbReference type="PANTHER" id="PTHR43003:SF6">
    <property type="entry name" value="DNA GLYCOSYLASE"/>
    <property type="match status" value="1"/>
</dbReference>
<dbReference type="Gene3D" id="1.10.340.30">
    <property type="entry name" value="Hypothetical protein, domain 2"/>
    <property type="match status" value="1"/>
</dbReference>
<keyword evidence="1" id="KW-0227">DNA damage</keyword>
<dbReference type="AlphaFoldDB" id="A0A1M5K2Y3"/>
<dbReference type="SUPFAM" id="SSF48150">
    <property type="entry name" value="DNA-glycosylase"/>
    <property type="match status" value="1"/>
</dbReference>
<dbReference type="GO" id="GO:0006285">
    <property type="term" value="P:base-excision repair, AP site formation"/>
    <property type="evidence" value="ECO:0007669"/>
    <property type="project" value="TreeGrafter"/>
</dbReference>
<gene>
    <name evidence="3" type="ORF">SAMN05444320_109126</name>
</gene>
<proteinExistence type="predicted"/>
<reference evidence="3 4" key="1">
    <citation type="submission" date="2016-11" db="EMBL/GenBank/DDBJ databases">
        <authorList>
            <person name="Jaros S."/>
            <person name="Januszkiewicz K."/>
            <person name="Wedrychowicz H."/>
        </authorList>
    </citation>
    <scope>NUCLEOTIDE SEQUENCE [LARGE SCALE GENOMIC DNA]</scope>
    <source>
        <strain evidence="3 4">DSM 44523</strain>
    </source>
</reference>
<keyword evidence="4" id="KW-1185">Reference proteome</keyword>
<dbReference type="GO" id="GO:0006307">
    <property type="term" value="P:DNA alkylation repair"/>
    <property type="evidence" value="ECO:0007669"/>
    <property type="project" value="TreeGrafter"/>
</dbReference>
<dbReference type="GO" id="GO:0043916">
    <property type="term" value="F:DNA-7-methylguanine glycosylase activity"/>
    <property type="evidence" value="ECO:0007669"/>
    <property type="project" value="TreeGrafter"/>
</dbReference>
<dbReference type="GO" id="GO:0008725">
    <property type="term" value="F:DNA-3-methyladenine glycosylase activity"/>
    <property type="evidence" value="ECO:0007669"/>
    <property type="project" value="TreeGrafter"/>
</dbReference>
<evidence type="ECO:0000256" key="1">
    <source>
        <dbReference type="ARBA" id="ARBA00022763"/>
    </source>
</evidence>
<dbReference type="GO" id="GO:0032131">
    <property type="term" value="F:alkylated DNA binding"/>
    <property type="evidence" value="ECO:0007669"/>
    <property type="project" value="TreeGrafter"/>
</dbReference>
<dbReference type="GO" id="GO:0032993">
    <property type="term" value="C:protein-DNA complex"/>
    <property type="evidence" value="ECO:0007669"/>
    <property type="project" value="TreeGrafter"/>
</dbReference>
<evidence type="ECO:0000313" key="4">
    <source>
        <dbReference type="Proteomes" id="UP000184501"/>
    </source>
</evidence>
<dbReference type="GO" id="GO:0005737">
    <property type="term" value="C:cytoplasm"/>
    <property type="evidence" value="ECO:0007669"/>
    <property type="project" value="TreeGrafter"/>
</dbReference>
<dbReference type="InterPro" id="IPR011257">
    <property type="entry name" value="DNA_glycosylase"/>
</dbReference>